<dbReference type="Proteomes" id="UP000626697">
    <property type="component" value="Unassembled WGS sequence"/>
</dbReference>
<reference evidence="2 3" key="1">
    <citation type="submission" date="2020-08" db="EMBL/GenBank/DDBJ databases">
        <title>Genomic Encyclopedia of Type Strains, Phase IV (KMG-IV): sequencing the most valuable type-strain genomes for metagenomic binning, comparative biology and taxonomic classification.</title>
        <authorList>
            <person name="Goeker M."/>
        </authorList>
    </citation>
    <scope>NUCLEOTIDE SEQUENCE [LARGE SCALE GENOMIC DNA]</scope>
    <source>
        <strain evidence="2 3">DSM 105481</strain>
    </source>
</reference>
<name>A0ABR6CWM6_9BACI</name>
<gene>
    <name evidence="2" type="ORF">HNP81_004841</name>
</gene>
<accession>A0ABR6CWM6</accession>
<proteinExistence type="predicted"/>
<organism evidence="2 3">
    <name type="scientific">Peribacillus huizhouensis</name>
    <dbReference type="NCBI Taxonomy" id="1501239"/>
    <lineage>
        <taxon>Bacteria</taxon>
        <taxon>Bacillati</taxon>
        <taxon>Bacillota</taxon>
        <taxon>Bacilli</taxon>
        <taxon>Bacillales</taxon>
        <taxon>Bacillaceae</taxon>
        <taxon>Peribacillus</taxon>
    </lineage>
</organism>
<dbReference type="RefSeq" id="WP_182504162.1">
    <property type="nucleotide sequence ID" value="NZ_JACJHX010000042.1"/>
</dbReference>
<feature type="region of interest" description="Disordered" evidence="1">
    <location>
        <begin position="1"/>
        <end position="21"/>
    </location>
</feature>
<comment type="caution">
    <text evidence="2">The sequence shown here is derived from an EMBL/GenBank/DDBJ whole genome shotgun (WGS) entry which is preliminary data.</text>
</comment>
<evidence type="ECO:0000313" key="3">
    <source>
        <dbReference type="Proteomes" id="UP000626697"/>
    </source>
</evidence>
<evidence type="ECO:0000313" key="2">
    <source>
        <dbReference type="EMBL" id="MBA9029429.1"/>
    </source>
</evidence>
<dbReference type="EMBL" id="JACJHX010000042">
    <property type="protein sequence ID" value="MBA9029429.1"/>
    <property type="molecule type" value="Genomic_DNA"/>
</dbReference>
<protein>
    <submittedName>
        <fullName evidence="2">Uncharacterized protein</fullName>
    </submittedName>
</protein>
<evidence type="ECO:0000256" key="1">
    <source>
        <dbReference type="SAM" id="MobiDB-lite"/>
    </source>
</evidence>
<feature type="compositionally biased region" description="Polar residues" evidence="1">
    <location>
        <begin position="8"/>
        <end position="21"/>
    </location>
</feature>
<keyword evidence="3" id="KW-1185">Reference proteome</keyword>
<sequence>MIWEVFPDQNNKNNKTSPFSFNENWQTQSTTYTKKEDNTYIRVEVFWHDNEEVDTILDLNECIITVKKEFPGR</sequence>